<dbReference type="InterPro" id="IPR036259">
    <property type="entry name" value="MFS_trans_sf"/>
</dbReference>
<feature type="transmembrane region" description="Helical" evidence="6">
    <location>
        <begin position="269"/>
        <end position="289"/>
    </location>
</feature>
<evidence type="ECO:0000256" key="4">
    <source>
        <dbReference type="ARBA" id="ARBA00022989"/>
    </source>
</evidence>
<keyword evidence="5 6" id="KW-0472">Membrane</keyword>
<dbReference type="PANTHER" id="PTHR43124">
    <property type="entry name" value="PURINE EFFLUX PUMP PBUE"/>
    <property type="match status" value="1"/>
</dbReference>
<dbReference type="STRING" id="428990.SAMN06295987_108123"/>
<keyword evidence="2" id="KW-1003">Cell membrane</keyword>
<evidence type="ECO:0000256" key="2">
    <source>
        <dbReference type="ARBA" id="ARBA00022475"/>
    </source>
</evidence>
<dbReference type="GO" id="GO:0005886">
    <property type="term" value="C:plasma membrane"/>
    <property type="evidence" value="ECO:0007669"/>
    <property type="project" value="UniProtKB-SubCell"/>
</dbReference>
<dbReference type="SUPFAM" id="SSF103473">
    <property type="entry name" value="MFS general substrate transporter"/>
    <property type="match status" value="1"/>
</dbReference>
<keyword evidence="3 6" id="KW-0812">Transmembrane</keyword>
<evidence type="ECO:0000256" key="5">
    <source>
        <dbReference type="ARBA" id="ARBA00023136"/>
    </source>
</evidence>
<dbReference type="Gene3D" id="1.20.1250.20">
    <property type="entry name" value="MFS general substrate transporter like domains"/>
    <property type="match status" value="2"/>
</dbReference>
<dbReference type="GO" id="GO:0022857">
    <property type="term" value="F:transmembrane transporter activity"/>
    <property type="evidence" value="ECO:0007669"/>
    <property type="project" value="TreeGrafter"/>
</dbReference>
<evidence type="ECO:0000313" key="7">
    <source>
        <dbReference type="EMBL" id="SLK08771.1"/>
    </source>
</evidence>
<keyword evidence="4 6" id="KW-1133">Transmembrane helix</keyword>
<feature type="transmembrane region" description="Helical" evidence="6">
    <location>
        <begin position="322"/>
        <end position="344"/>
    </location>
</feature>
<evidence type="ECO:0000256" key="6">
    <source>
        <dbReference type="SAM" id="Phobius"/>
    </source>
</evidence>
<sequence length="415" mass="43520">MTPTFGERAASIECKSIPSDTSLGPRLEDRDRPSARYRVGDILKVMVLAICGYATILSLPAILGALARAYGFTDQQIGLIGSAELLGVTVGTLIIANQHGQQMRRWVLAAAILVGAGNLLASLHVPFAGVAFGMWLVGVGAGIVGGLAYKVGGQSSNPDRLIAWINISQLATGALGYQILRFALPAFGIEHALRGYAALALIMIAVALSTKVWRPALGDPEMPRAWSLPPRPALIVLFGFWFYCCGEVGLLAFLERIGVANGFSVDQLGNALSSFSLAGIGASLIVTVVPTSWPRWMLLLPALAFGEAAVLGVFHSATITHYAVSCASLAVFFTFTIPLILGVVSRIDPSGRSTALGLTVASTGQALGPAIAGALVTGKNYAPVGWFAGLCYALAIVSVLLFLSRWKRPLGSSQQ</sequence>
<feature type="transmembrane region" description="Helical" evidence="6">
    <location>
        <begin position="77"/>
        <end position="96"/>
    </location>
</feature>
<evidence type="ECO:0000313" key="8">
    <source>
        <dbReference type="Proteomes" id="UP000190989"/>
    </source>
</evidence>
<evidence type="ECO:0000256" key="3">
    <source>
        <dbReference type="ARBA" id="ARBA00022692"/>
    </source>
</evidence>
<comment type="subcellular location">
    <subcellularLocation>
        <location evidence="1">Cell membrane</location>
        <topology evidence="1">Multi-pass membrane protein</topology>
    </subcellularLocation>
</comment>
<dbReference type="EMBL" id="FVZE01000008">
    <property type="protein sequence ID" value="SLK08771.1"/>
    <property type="molecule type" value="Genomic_DNA"/>
</dbReference>
<dbReference type="PANTHER" id="PTHR43124:SF10">
    <property type="entry name" value="PURINE EFFLUX PUMP PBUE"/>
    <property type="match status" value="1"/>
</dbReference>
<protein>
    <submittedName>
        <fullName evidence="7">Predicted arabinose efflux permease, MFS family</fullName>
    </submittedName>
</protein>
<feature type="transmembrane region" description="Helical" evidence="6">
    <location>
        <begin position="103"/>
        <end position="121"/>
    </location>
</feature>
<dbReference type="InterPro" id="IPR050189">
    <property type="entry name" value="MFS_Efflux_Transporters"/>
</dbReference>
<feature type="transmembrane region" description="Helical" evidence="6">
    <location>
        <begin position="192"/>
        <end position="213"/>
    </location>
</feature>
<name>A0A1U6IL85_9SPHN</name>
<feature type="transmembrane region" description="Helical" evidence="6">
    <location>
        <begin position="384"/>
        <end position="403"/>
    </location>
</feature>
<organism evidence="7 8">
    <name type="scientific">Novosphingobium mathurense</name>
    <dbReference type="NCBI Taxonomy" id="428990"/>
    <lineage>
        <taxon>Bacteria</taxon>
        <taxon>Pseudomonadati</taxon>
        <taxon>Pseudomonadota</taxon>
        <taxon>Alphaproteobacteria</taxon>
        <taxon>Sphingomonadales</taxon>
        <taxon>Sphingomonadaceae</taxon>
        <taxon>Novosphingobium</taxon>
    </lineage>
</organism>
<feature type="transmembrane region" description="Helical" evidence="6">
    <location>
        <begin position="356"/>
        <end position="378"/>
    </location>
</feature>
<reference evidence="8" key="1">
    <citation type="submission" date="2017-02" db="EMBL/GenBank/DDBJ databases">
        <authorList>
            <person name="Varghese N."/>
            <person name="Submissions S."/>
        </authorList>
    </citation>
    <scope>NUCLEOTIDE SEQUENCE [LARGE SCALE GENOMIC DNA]</scope>
    <source>
        <strain evidence="8">SM117</strain>
    </source>
</reference>
<gene>
    <name evidence="7" type="ORF">SAMN06295987_108123</name>
</gene>
<proteinExistence type="predicted"/>
<feature type="transmembrane region" description="Helical" evidence="6">
    <location>
        <begin position="42"/>
        <end position="65"/>
    </location>
</feature>
<dbReference type="Proteomes" id="UP000190989">
    <property type="component" value="Unassembled WGS sequence"/>
</dbReference>
<evidence type="ECO:0000256" key="1">
    <source>
        <dbReference type="ARBA" id="ARBA00004651"/>
    </source>
</evidence>
<dbReference type="AlphaFoldDB" id="A0A1U6IL85"/>
<feature type="transmembrane region" description="Helical" evidence="6">
    <location>
        <begin position="234"/>
        <end position="254"/>
    </location>
</feature>
<accession>A0A1U6IL85</accession>
<feature type="transmembrane region" description="Helical" evidence="6">
    <location>
        <begin position="127"/>
        <end position="149"/>
    </location>
</feature>
<feature type="transmembrane region" description="Helical" evidence="6">
    <location>
        <begin position="296"/>
        <end position="316"/>
    </location>
</feature>
<keyword evidence="8" id="KW-1185">Reference proteome</keyword>